<dbReference type="InterPro" id="IPR001452">
    <property type="entry name" value="SH3_domain"/>
</dbReference>
<proteinExistence type="predicted"/>
<evidence type="ECO:0000313" key="4">
    <source>
        <dbReference type="Proteomes" id="UP000078406"/>
    </source>
</evidence>
<feature type="domain" description="SH3" evidence="2">
    <location>
        <begin position="1"/>
        <end position="62"/>
    </location>
</feature>
<keyword evidence="1" id="KW-0728">SH3 domain</keyword>
<dbReference type="SUPFAM" id="SSF50044">
    <property type="entry name" value="SH3-domain"/>
    <property type="match status" value="1"/>
</dbReference>
<sequence>MEYQVVKEYQDAPKSPIQIVKGEKLQFVEESDPEGDWPNWVFCRGINKEGWVPKQILVVKNREVTVLEDYLAKEHNLTVGEILVQEHELNGWIWSKKLGNSEELAWAPLNHLCAV</sequence>
<dbReference type="InterPro" id="IPR014593">
    <property type="entry name" value="UCP034961_SH3_2"/>
</dbReference>
<dbReference type="InterPro" id="IPR036028">
    <property type="entry name" value="SH3-like_dom_sf"/>
</dbReference>
<dbReference type="Pfam" id="PF07653">
    <property type="entry name" value="SH3_2"/>
    <property type="match status" value="1"/>
</dbReference>
<protein>
    <recommendedName>
        <fullName evidence="2">SH3 domain-containing protein</fullName>
    </recommendedName>
</protein>
<evidence type="ECO:0000259" key="2">
    <source>
        <dbReference type="PROSITE" id="PS50002"/>
    </source>
</evidence>
<reference evidence="3 4" key="1">
    <citation type="journal article" date="2016" name="Syst. Appl. Microbiol.">
        <title>Vibrio bivalvicida sp. nov., a novel larval pathogen for bivalve molluscs reared in a hatchery.</title>
        <authorList>
            <person name="Dubert J."/>
            <person name="Romalde J.L."/>
            <person name="Prado S."/>
            <person name="Barja J.L."/>
        </authorList>
    </citation>
    <scope>NUCLEOTIDE SEQUENCE [LARGE SCALE GENOMIC DNA]</scope>
    <source>
        <strain evidence="3 4">605</strain>
    </source>
</reference>
<dbReference type="AlphaFoldDB" id="A0A177XWW5"/>
<dbReference type="PIRSF" id="PIRSF034961">
    <property type="entry name" value="UCP034961_SH3_2"/>
    <property type="match status" value="1"/>
</dbReference>
<dbReference type="EMBL" id="LLEI02000050">
    <property type="protein sequence ID" value="OAJ93107.1"/>
    <property type="molecule type" value="Genomic_DNA"/>
</dbReference>
<name>A0A177XWW5_9VIBR</name>
<comment type="caution">
    <text evidence="3">The sequence shown here is derived from an EMBL/GenBank/DDBJ whole genome shotgun (WGS) entry which is preliminary data.</text>
</comment>
<dbReference type="PROSITE" id="PS50002">
    <property type="entry name" value="SH3"/>
    <property type="match status" value="1"/>
</dbReference>
<evidence type="ECO:0000313" key="3">
    <source>
        <dbReference type="EMBL" id="OAJ93107.1"/>
    </source>
</evidence>
<organism evidence="3 4">
    <name type="scientific">Vibrio bivalvicida</name>
    <dbReference type="NCBI Taxonomy" id="1276888"/>
    <lineage>
        <taxon>Bacteria</taxon>
        <taxon>Pseudomonadati</taxon>
        <taxon>Pseudomonadota</taxon>
        <taxon>Gammaproteobacteria</taxon>
        <taxon>Vibrionales</taxon>
        <taxon>Vibrionaceae</taxon>
        <taxon>Vibrio</taxon>
        <taxon>Vibrio oreintalis group</taxon>
    </lineage>
</organism>
<evidence type="ECO:0000256" key="1">
    <source>
        <dbReference type="ARBA" id="ARBA00022443"/>
    </source>
</evidence>
<gene>
    <name evidence="3" type="ORF">APB76_16535</name>
</gene>
<dbReference type="RefSeq" id="WP_054963661.1">
    <property type="nucleotide sequence ID" value="NZ_LLEI02000050.1"/>
</dbReference>
<dbReference type="Proteomes" id="UP000078406">
    <property type="component" value="Unassembled WGS sequence"/>
</dbReference>
<accession>A0A177XWW5</accession>